<evidence type="ECO:0000313" key="2">
    <source>
        <dbReference type="Proteomes" id="UP000028006"/>
    </source>
</evidence>
<name>A0A081N308_9GAMM</name>
<gene>
    <name evidence="1" type="ORF">GZ77_20495</name>
</gene>
<sequence>MQFLTLDQIKQQLRIELDNTDEDSYLELIGSAAESAVESYLNRSLYADEVPDDDSTGLVIKNHIQMAMLLIVTDFHENRCDTAEQTERTVPPLAERLLSAHRIINL</sequence>
<dbReference type="RefSeq" id="WP_034878222.1">
    <property type="nucleotide sequence ID" value="NZ_JOKG01000004.1"/>
</dbReference>
<dbReference type="EMBL" id="JOKG01000004">
    <property type="protein sequence ID" value="KEQ12831.1"/>
    <property type="molecule type" value="Genomic_DNA"/>
</dbReference>
<evidence type="ECO:0000313" key="1">
    <source>
        <dbReference type="EMBL" id="KEQ12831.1"/>
    </source>
</evidence>
<dbReference type="AlphaFoldDB" id="A0A081N308"/>
<accession>A0A081N308</accession>
<comment type="caution">
    <text evidence="1">The sequence shown here is derived from an EMBL/GenBank/DDBJ whole genome shotgun (WGS) entry which is preliminary data.</text>
</comment>
<dbReference type="NCBIfam" id="TIGR01560">
    <property type="entry name" value="put_DNA_pack"/>
    <property type="match status" value="1"/>
</dbReference>
<dbReference type="CDD" id="cd08054">
    <property type="entry name" value="gp6"/>
    <property type="match status" value="1"/>
</dbReference>
<organism evidence="1 2">
    <name type="scientific">Endozoicomonas montiporae</name>
    <dbReference type="NCBI Taxonomy" id="1027273"/>
    <lineage>
        <taxon>Bacteria</taxon>
        <taxon>Pseudomonadati</taxon>
        <taxon>Pseudomonadota</taxon>
        <taxon>Gammaproteobacteria</taxon>
        <taxon>Oceanospirillales</taxon>
        <taxon>Endozoicomonadaceae</taxon>
        <taxon>Endozoicomonas</taxon>
    </lineage>
</organism>
<dbReference type="InterPro" id="IPR021146">
    <property type="entry name" value="Phage_gp6-like_head-tail"/>
</dbReference>
<keyword evidence="2" id="KW-1185">Reference proteome</keyword>
<dbReference type="InterPro" id="IPR006450">
    <property type="entry name" value="Phage_HK97_gp6-like"/>
</dbReference>
<dbReference type="Proteomes" id="UP000028006">
    <property type="component" value="Unassembled WGS sequence"/>
</dbReference>
<proteinExistence type="predicted"/>
<reference evidence="1 2" key="1">
    <citation type="submission" date="2014-06" db="EMBL/GenBank/DDBJ databases">
        <title>Whole Genome Sequences of Three Symbiotic Endozoicomonas Bacteria.</title>
        <authorList>
            <person name="Neave M.J."/>
            <person name="Apprill A."/>
            <person name="Voolstra C.R."/>
        </authorList>
    </citation>
    <scope>NUCLEOTIDE SEQUENCE [LARGE SCALE GENOMIC DNA]</scope>
    <source>
        <strain evidence="1 2">LMG 24815</strain>
    </source>
</reference>
<protein>
    <recommendedName>
        <fullName evidence="3">Phage gp6-like head-tail connector protein</fullName>
    </recommendedName>
</protein>
<dbReference type="Gene3D" id="1.10.3230.30">
    <property type="entry name" value="Phage gp6-like head-tail connector protein"/>
    <property type="match status" value="1"/>
</dbReference>
<evidence type="ECO:0008006" key="3">
    <source>
        <dbReference type="Google" id="ProtNLM"/>
    </source>
</evidence>
<dbReference type="Pfam" id="PF05135">
    <property type="entry name" value="Phage_connect_1"/>
    <property type="match status" value="1"/>
</dbReference>
<dbReference type="eggNOG" id="ENOG5032T3A">
    <property type="taxonomic scope" value="Bacteria"/>
</dbReference>